<dbReference type="GO" id="GO:0016301">
    <property type="term" value="F:kinase activity"/>
    <property type="evidence" value="ECO:0007669"/>
    <property type="project" value="TreeGrafter"/>
</dbReference>
<sequence length="122" mass="13863">MEFTAKIKAVGSKAFDKHIYILFDENITSDIAEVSIQQEFVTKQNKDKLIIKAGDAIEISGQEFNVRHVGRLVNDNLNDIAHVVLMFGDVEDEPMENTIYLDGDRNQDQLFKSGNTIVYKLK</sequence>
<dbReference type="GO" id="GO:0008982">
    <property type="term" value="F:protein-N(PI)-phosphohistidine-sugar phosphotransferase activity"/>
    <property type="evidence" value="ECO:0007669"/>
    <property type="project" value="InterPro"/>
</dbReference>
<evidence type="ECO:0000313" key="1">
    <source>
        <dbReference type="EMBL" id="KRN04191.1"/>
    </source>
</evidence>
<evidence type="ECO:0000313" key="2">
    <source>
        <dbReference type="Proteomes" id="UP000051378"/>
    </source>
</evidence>
<evidence type="ECO:0008006" key="3">
    <source>
        <dbReference type="Google" id="ProtNLM"/>
    </source>
</evidence>
<organism evidence="1 2">
    <name type="scientific">Holzapfeliella floricola DSM 23037 = JCM 16512</name>
    <dbReference type="NCBI Taxonomy" id="1423744"/>
    <lineage>
        <taxon>Bacteria</taxon>
        <taxon>Bacillati</taxon>
        <taxon>Bacillota</taxon>
        <taxon>Bacilli</taxon>
        <taxon>Lactobacillales</taxon>
        <taxon>Lactobacillaceae</taxon>
        <taxon>Holzapfeliella</taxon>
    </lineage>
</organism>
<dbReference type="SUPFAM" id="SSF141530">
    <property type="entry name" value="PTSIIA/GutA-like"/>
    <property type="match status" value="1"/>
</dbReference>
<dbReference type="GO" id="GO:0009401">
    <property type="term" value="P:phosphoenolpyruvate-dependent sugar phosphotransferase system"/>
    <property type="evidence" value="ECO:0007669"/>
    <property type="project" value="InterPro"/>
</dbReference>
<proteinExistence type="predicted"/>
<dbReference type="RefSeq" id="WP_056974453.1">
    <property type="nucleotide sequence ID" value="NZ_AYZL01000016.1"/>
</dbReference>
<dbReference type="OrthoDB" id="7065254at2"/>
<accession>A0A0R2DJA5</accession>
<reference evidence="1 2" key="1">
    <citation type="journal article" date="2015" name="Genome Announc.">
        <title>Expanding the biotechnology potential of lactobacilli through comparative genomics of 213 strains and associated genera.</title>
        <authorList>
            <person name="Sun Z."/>
            <person name="Harris H.M."/>
            <person name="McCann A."/>
            <person name="Guo C."/>
            <person name="Argimon S."/>
            <person name="Zhang W."/>
            <person name="Yang X."/>
            <person name="Jeffery I.B."/>
            <person name="Cooney J.C."/>
            <person name="Kagawa T.F."/>
            <person name="Liu W."/>
            <person name="Song Y."/>
            <person name="Salvetti E."/>
            <person name="Wrobel A."/>
            <person name="Rasinkangas P."/>
            <person name="Parkhill J."/>
            <person name="Rea M.C."/>
            <person name="O'Sullivan O."/>
            <person name="Ritari J."/>
            <person name="Douillard F.P."/>
            <person name="Paul Ross R."/>
            <person name="Yang R."/>
            <person name="Briner A.E."/>
            <person name="Felis G.E."/>
            <person name="de Vos W.M."/>
            <person name="Barrangou R."/>
            <person name="Klaenhammer T.R."/>
            <person name="Caufield P.W."/>
            <person name="Cui Y."/>
            <person name="Zhang H."/>
            <person name="O'Toole P.W."/>
        </authorList>
    </citation>
    <scope>NUCLEOTIDE SEQUENCE [LARGE SCALE GENOMIC DNA]</scope>
    <source>
        <strain evidence="1 2">DSM 23037</strain>
    </source>
</reference>
<dbReference type="Pfam" id="PF03829">
    <property type="entry name" value="PTSIIA_gutA"/>
    <property type="match status" value="1"/>
</dbReference>
<keyword evidence="2" id="KW-1185">Reference proteome</keyword>
<dbReference type="PATRIC" id="fig|1423744.4.peg.295"/>
<dbReference type="InterPro" id="IPR004716">
    <property type="entry name" value="PTS_IIA_glucitol/sorbitol-sp"/>
</dbReference>
<dbReference type="AlphaFoldDB" id="A0A0R2DJA5"/>
<dbReference type="STRING" id="1423744.FC86_GL000288"/>
<comment type="caution">
    <text evidence="1">The sequence shown here is derived from an EMBL/GenBank/DDBJ whole genome shotgun (WGS) entry which is preliminary data.</text>
</comment>
<gene>
    <name evidence="1" type="ORF">FC86_GL000288</name>
</gene>
<dbReference type="Gene3D" id="2.40.33.40">
    <property type="entry name" value="Phosphotransferase system, glucitol/sorbitol-specific IIA component"/>
    <property type="match status" value="1"/>
</dbReference>
<dbReference type="InterPro" id="IPR036665">
    <property type="entry name" value="PTS_IIA_glucitol/sorbitol_sf"/>
</dbReference>
<dbReference type="GO" id="GO:0005737">
    <property type="term" value="C:cytoplasm"/>
    <property type="evidence" value="ECO:0007669"/>
    <property type="project" value="InterPro"/>
</dbReference>
<dbReference type="EMBL" id="AYZL01000016">
    <property type="protein sequence ID" value="KRN04191.1"/>
    <property type="molecule type" value="Genomic_DNA"/>
</dbReference>
<dbReference type="PANTHER" id="PTHR40398">
    <property type="entry name" value="PTS SYSTEM GLUCITOL/SORBITOL-SPECIFIC EIIA COMPONENT"/>
    <property type="match status" value="1"/>
</dbReference>
<name>A0A0R2DJA5_9LACO</name>
<dbReference type="Proteomes" id="UP000051378">
    <property type="component" value="Unassembled WGS sequence"/>
</dbReference>
<protein>
    <recommendedName>
        <fullName evidence="3">PTS system, glucitol/sorbitol-specific IIA component</fullName>
    </recommendedName>
</protein>
<dbReference type="PANTHER" id="PTHR40398:SF1">
    <property type="entry name" value="PTS SYSTEM GLUCITOL_SORBITOL-SPECIFIC EIIA COMPONENT"/>
    <property type="match status" value="1"/>
</dbReference>